<proteinExistence type="inferred from homology"/>
<keyword evidence="11" id="KW-1185">Reference proteome</keyword>
<keyword evidence="2 9" id="KW-0813">Transport</keyword>
<evidence type="ECO:0000256" key="1">
    <source>
        <dbReference type="ARBA" id="ARBA00004225"/>
    </source>
</evidence>
<feature type="repeat" description="Solcar" evidence="8">
    <location>
        <begin position="14"/>
        <end position="58"/>
    </location>
</feature>
<keyword evidence="5" id="KW-1133">Transmembrane helix</keyword>
<evidence type="ECO:0000256" key="8">
    <source>
        <dbReference type="PROSITE-ProRule" id="PRU00282"/>
    </source>
</evidence>
<evidence type="ECO:0000256" key="2">
    <source>
        <dbReference type="ARBA" id="ARBA00022448"/>
    </source>
</evidence>
<dbReference type="SUPFAM" id="SSF103506">
    <property type="entry name" value="Mitochondrial carrier"/>
    <property type="match status" value="1"/>
</dbReference>
<evidence type="ECO:0000256" key="7">
    <source>
        <dbReference type="ARBA" id="ARBA00023136"/>
    </source>
</evidence>
<keyword evidence="4" id="KW-0677">Repeat</keyword>
<dbReference type="InterPro" id="IPR002067">
    <property type="entry name" value="MCP"/>
</dbReference>
<comment type="caution">
    <text evidence="10">The sequence shown here is derived from an EMBL/GenBank/DDBJ whole genome shotgun (WGS) entry which is preliminary data.</text>
</comment>
<name>A0A074S9U5_9AGAM</name>
<dbReference type="STRING" id="1423351.A0A074S9U5"/>
<comment type="subcellular location">
    <subcellularLocation>
        <location evidence="1">Mitochondrion membrane</location>
        <topology evidence="1">Multi-pass membrane protein</topology>
    </subcellularLocation>
</comment>
<keyword evidence="7 8" id="KW-0472">Membrane</keyword>
<dbReference type="InterPro" id="IPR018108">
    <property type="entry name" value="MCP_transmembrane"/>
</dbReference>
<dbReference type="GO" id="GO:0031966">
    <property type="term" value="C:mitochondrial membrane"/>
    <property type="evidence" value="ECO:0007669"/>
    <property type="project" value="UniProtKB-SubCell"/>
</dbReference>
<gene>
    <name evidence="10" type="ORF">V565_183160</name>
</gene>
<sequence>MAAEKTSRIPFLSAQTASYFIAGGVAGATSRTVVSPLERLKIIMQVQPTGPNSAYVGV</sequence>
<evidence type="ECO:0000313" key="11">
    <source>
        <dbReference type="Proteomes" id="UP000027456"/>
    </source>
</evidence>
<reference evidence="10 11" key="1">
    <citation type="submission" date="2013-12" db="EMBL/GenBank/DDBJ databases">
        <authorList>
            <person name="Cubeta M."/>
            <person name="Pakala S."/>
            <person name="Fedorova N."/>
            <person name="Thomas E."/>
            <person name="Dean R."/>
            <person name="Jabaji S."/>
            <person name="Neate S."/>
            <person name="Toda T."/>
            <person name="Tavantzis S."/>
            <person name="Vilgalys R."/>
            <person name="Bharathan N."/>
            <person name="Pakala S."/>
            <person name="Losada L.S."/>
            <person name="Zafar N."/>
            <person name="Nierman W."/>
        </authorList>
    </citation>
    <scope>NUCLEOTIDE SEQUENCE [LARGE SCALE GENOMIC DNA]</scope>
    <source>
        <strain evidence="10 11">123E</strain>
    </source>
</reference>
<evidence type="ECO:0000256" key="4">
    <source>
        <dbReference type="ARBA" id="ARBA00022737"/>
    </source>
</evidence>
<dbReference type="HOGENOM" id="CLU_2980364_0_0_1"/>
<evidence type="ECO:0000313" key="10">
    <source>
        <dbReference type="EMBL" id="KEP46757.1"/>
    </source>
</evidence>
<keyword evidence="6" id="KW-0496">Mitochondrion</keyword>
<dbReference type="Pfam" id="PF00153">
    <property type="entry name" value="Mito_carr"/>
    <property type="match status" value="1"/>
</dbReference>
<dbReference type="Proteomes" id="UP000027456">
    <property type="component" value="Unassembled WGS sequence"/>
</dbReference>
<dbReference type="Gene3D" id="1.50.40.10">
    <property type="entry name" value="Mitochondrial carrier domain"/>
    <property type="match status" value="1"/>
</dbReference>
<evidence type="ECO:0000256" key="5">
    <source>
        <dbReference type="ARBA" id="ARBA00022989"/>
    </source>
</evidence>
<dbReference type="AlphaFoldDB" id="A0A074S9U5"/>
<dbReference type="InterPro" id="IPR023395">
    <property type="entry name" value="MCP_dom_sf"/>
</dbReference>
<keyword evidence="3 8" id="KW-0812">Transmembrane</keyword>
<accession>A0A074S9U5</accession>
<evidence type="ECO:0000256" key="9">
    <source>
        <dbReference type="RuleBase" id="RU000488"/>
    </source>
</evidence>
<evidence type="ECO:0000256" key="6">
    <source>
        <dbReference type="ARBA" id="ARBA00023128"/>
    </source>
</evidence>
<dbReference type="PROSITE" id="PS50920">
    <property type="entry name" value="SOLCAR"/>
    <property type="match status" value="1"/>
</dbReference>
<protein>
    <submittedName>
        <fullName evidence="10">Carrier protein</fullName>
    </submittedName>
</protein>
<dbReference type="GO" id="GO:0055085">
    <property type="term" value="P:transmembrane transport"/>
    <property type="evidence" value="ECO:0007669"/>
    <property type="project" value="InterPro"/>
</dbReference>
<evidence type="ECO:0000256" key="3">
    <source>
        <dbReference type="ARBA" id="ARBA00022692"/>
    </source>
</evidence>
<comment type="similarity">
    <text evidence="9">Belongs to the mitochondrial carrier (TC 2.A.29) family.</text>
</comment>
<dbReference type="PRINTS" id="PR00926">
    <property type="entry name" value="MITOCARRIER"/>
</dbReference>
<dbReference type="EMBL" id="AZST01000966">
    <property type="protein sequence ID" value="KEP46757.1"/>
    <property type="molecule type" value="Genomic_DNA"/>
</dbReference>
<organism evidence="10 11">
    <name type="scientific">Rhizoctonia solani 123E</name>
    <dbReference type="NCBI Taxonomy" id="1423351"/>
    <lineage>
        <taxon>Eukaryota</taxon>
        <taxon>Fungi</taxon>
        <taxon>Dikarya</taxon>
        <taxon>Basidiomycota</taxon>
        <taxon>Agaricomycotina</taxon>
        <taxon>Agaricomycetes</taxon>
        <taxon>Cantharellales</taxon>
        <taxon>Ceratobasidiaceae</taxon>
        <taxon>Rhizoctonia</taxon>
    </lineage>
</organism>
<dbReference type="OrthoDB" id="270584at2759"/>